<dbReference type="AlphaFoldDB" id="W6QS12"/>
<evidence type="ECO:0000313" key="1">
    <source>
        <dbReference type="EMBL" id="CDM36894.1"/>
    </source>
</evidence>
<dbReference type="EMBL" id="HG792019">
    <property type="protein sequence ID" value="CDM36894.1"/>
    <property type="molecule type" value="Genomic_DNA"/>
</dbReference>
<keyword evidence="2" id="KW-1185">Reference proteome</keyword>
<sequence>MYGGTQAFDNAILDPKSRQWLAVHYPVESSLTIAFVPVNLNGLGGESILSDQWKPVSAAILFLSKERGLETCGVCNGKGGRWLKMANKSILNGS</sequence>
<name>W6QS12_PENRF</name>
<protein>
    <submittedName>
        <fullName evidence="1">Uncharacterized protein</fullName>
    </submittedName>
</protein>
<reference evidence="1" key="1">
    <citation type="journal article" date="2014" name="Nat. Commun.">
        <title>Multiple recent horizontal transfers of a large genomic region in cheese making fungi.</title>
        <authorList>
            <person name="Cheeseman K."/>
            <person name="Ropars J."/>
            <person name="Renault P."/>
            <person name="Dupont J."/>
            <person name="Gouzy J."/>
            <person name="Branca A."/>
            <person name="Abraham A.L."/>
            <person name="Ceppi M."/>
            <person name="Conseiller E."/>
            <person name="Debuchy R."/>
            <person name="Malagnac F."/>
            <person name="Goarin A."/>
            <person name="Silar P."/>
            <person name="Lacoste S."/>
            <person name="Sallet E."/>
            <person name="Bensimon A."/>
            <person name="Giraud T."/>
            <person name="Brygoo Y."/>
        </authorList>
    </citation>
    <scope>NUCLEOTIDE SEQUENCE [LARGE SCALE GENOMIC DNA]</scope>
    <source>
        <strain evidence="1">FM164</strain>
    </source>
</reference>
<gene>
    <name evidence="1" type="ORF">PROQFM164_S05g000727</name>
</gene>
<evidence type="ECO:0000313" key="2">
    <source>
        <dbReference type="Proteomes" id="UP000030686"/>
    </source>
</evidence>
<proteinExistence type="predicted"/>
<dbReference type="Proteomes" id="UP000030686">
    <property type="component" value="Unassembled WGS sequence"/>
</dbReference>
<accession>W6QS12</accession>
<organism evidence="1 2">
    <name type="scientific">Penicillium roqueforti (strain FM164)</name>
    <dbReference type="NCBI Taxonomy" id="1365484"/>
    <lineage>
        <taxon>Eukaryota</taxon>
        <taxon>Fungi</taxon>
        <taxon>Dikarya</taxon>
        <taxon>Ascomycota</taxon>
        <taxon>Pezizomycotina</taxon>
        <taxon>Eurotiomycetes</taxon>
        <taxon>Eurotiomycetidae</taxon>
        <taxon>Eurotiales</taxon>
        <taxon>Aspergillaceae</taxon>
        <taxon>Penicillium</taxon>
    </lineage>
</organism>